<dbReference type="AlphaFoldDB" id="A0A0V0YLI1"/>
<accession>A0A0V0YLI1</accession>
<comment type="caution">
    <text evidence="1">The sequence shown here is derived from an EMBL/GenBank/DDBJ whole genome shotgun (WGS) entry which is preliminary data.</text>
</comment>
<sequence length="239" mass="27259">MEKNGERKNSRIHTTVMNRANVAPMCFTNSNDGNLDNSDWIPPTEVLTKSSDHHTDADMRDVLTALEIDECDNHANLKYIGIRIMEQVKNECAREYAGHLKHLLSKAFIPTPEKEKSNDIYVPESFEKAVESAAREEPMVIQITARNTNVSLTMVSVDFDCKILRNPWEYPNSQLNNATRKDALEEALPVEYSFHNAVRLVPTTLHERHSGVQVFGLPRTSSSEEHTSRLREVLDRWAD</sequence>
<dbReference type="STRING" id="6337.A0A0V0YLI1"/>
<evidence type="ECO:0000313" key="2">
    <source>
        <dbReference type="Proteomes" id="UP000054815"/>
    </source>
</evidence>
<proteinExistence type="predicted"/>
<evidence type="ECO:0000313" key="1">
    <source>
        <dbReference type="EMBL" id="KRY00819.1"/>
    </source>
</evidence>
<dbReference type="Proteomes" id="UP000054815">
    <property type="component" value="Unassembled WGS sequence"/>
</dbReference>
<gene>
    <name evidence="1" type="ORF">T4E_11786</name>
</gene>
<name>A0A0V0YLI1_TRIPS</name>
<protein>
    <submittedName>
        <fullName evidence="1">Uncharacterized protein</fullName>
    </submittedName>
</protein>
<dbReference type="EMBL" id="JYDU01000006">
    <property type="protein sequence ID" value="KRY00819.1"/>
    <property type="molecule type" value="Genomic_DNA"/>
</dbReference>
<organism evidence="1 2">
    <name type="scientific">Trichinella pseudospiralis</name>
    <name type="common">Parasitic roundworm</name>
    <dbReference type="NCBI Taxonomy" id="6337"/>
    <lineage>
        <taxon>Eukaryota</taxon>
        <taxon>Metazoa</taxon>
        <taxon>Ecdysozoa</taxon>
        <taxon>Nematoda</taxon>
        <taxon>Enoplea</taxon>
        <taxon>Dorylaimia</taxon>
        <taxon>Trichinellida</taxon>
        <taxon>Trichinellidae</taxon>
        <taxon>Trichinella</taxon>
    </lineage>
</organism>
<reference evidence="1 2" key="1">
    <citation type="submission" date="2015-01" db="EMBL/GenBank/DDBJ databases">
        <title>Evolution of Trichinella species and genotypes.</title>
        <authorList>
            <person name="Korhonen P.K."/>
            <person name="Edoardo P."/>
            <person name="Giuseppe L.R."/>
            <person name="Gasser R.B."/>
        </authorList>
    </citation>
    <scope>NUCLEOTIDE SEQUENCE [LARGE SCALE GENOMIC DNA]</scope>
    <source>
        <strain evidence="1">ISS141</strain>
    </source>
</reference>